<evidence type="ECO:0000313" key="3">
    <source>
        <dbReference type="Proteomes" id="UP001064879"/>
    </source>
</evidence>
<reference evidence="2" key="1">
    <citation type="submission" date="2022-03" db="EMBL/GenBank/DDBJ databases">
        <title>Brevibacterium spongiae sp. nov., isolated from marine sponge.</title>
        <authorList>
            <person name="Li Z."/>
            <person name="Zhang M."/>
        </authorList>
    </citation>
    <scope>NUCLEOTIDE SEQUENCE</scope>
    <source>
        <strain evidence="2">WHS-Z9</strain>
    </source>
</reference>
<dbReference type="Proteomes" id="UP001064879">
    <property type="component" value="Chromosome"/>
</dbReference>
<dbReference type="CDD" id="cd05233">
    <property type="entry name" value="SDR_c"/>
    <property type="match status" value="1"/>
</dbReference>
<dbReference type="PRINTS" id="PR00080">
    <property type="entry name" value="SDRFAMILY"/>
</dbReference>
<keyword evidence="3" id="KW-1185">Reference proteome</keyword>
<dbReference type="EMBL" id="CP093443">
    <property type="protein sequence ID" value="UVI35640.1"/>
    <property type="molecule type" value="Genomic_DNA"/>
</dbReference>
<sequence>MSAGALTGRRILVTGASKGIGAAIARTVHRDGAEVAVHFNSDEAGATALAAELGERVHLVHGDLSDREAATEIWAAASSAMGGIDTLVNNAGAWIASPLEAEDNRAAGSDAWARGWDANLQLNLLSAADLCRQALLDFADHGGGAIINMTSRSAHRGDDAEHLAYGAAKAGLLSLTKGIARGYGHLGVCAYAIAPGWVDTGLAAGAVSDEVLAGLPLREVTPPEDVAELVAFLASGRARHLTGSTIDVTGADYVR</sequence>
<evidence type="ECO:0000313" key="2">
    <source>
        <dbReference type="EMBL" id="UVI35640.1"/>
    </source>
</evidence>
<evidence type="ECO:0000256" key="1">
    <source>
        <dbReference type="ARBA" id="ARBA00006484"/>
    </source>
</evidence>
<dbReference type="RefSeq" id="WP_265418267.1">
    <property type="nucleotide sequence ID" value="NZ_CP093443.1"/>
</dbReference>
<dbReference type="PANTHER" id="PTHR42879:SF2">
    <property type="entry name" value="3-OXOACYL-[ACYL-CARRIER-PROTEIN] REDUCTASE FABG"/>
    <property type="match status" value="1"/>
</dbReference>
<dbReference type="InterPro" id="IPR036291">
    <property type="entry name" value="NAD(P)-bd_dom_sf"/>
</dbReference>
<organism evidence="2 3">
    <name type="scientific">Brevibacterium spongiae</name>
    <dbReference type="NCBI Taxonomy" id="2909672"/>
    <lineage>
        <taxon>Bacteria</taxon>
        <taxon>Bacillati</taxon>
        <taxon>Actinomycetota</taxon>
        <taxon>Actinomycetes</taxon>
        <taxon>Micrococcales</taxon>
        <taxon>Brevibacteriaceae</taxon>
        <taxon>Brevibacterium</taxon>
    </lineage>
</organism>
<dbReference type="PRINTS" id="PR00081">
    <property type="entry name" value="GDHRDH"/>
</dbReference>
<gene>
    <name evidence="2" type="ORF">L1F31_16200</name>
</gene>
<dbReference type="Gene3D" id="3.40.50.720">
    <property type="entry name" value="NAD(P)-binding Rossmann-like Domain"/>
    <property type="match status" value="1"/>
</dbReference>
<dbReference type="InterPro" id="IPR002347">
    <property type="entry name" value="SDR_fam"/>
</dbReference>
<name>A0ABY5SM60_9MICO</name>
<dbReference type="InterPro" id="IPR050259">
    <property type="entry name" value="SDR"/>
</dbReference>
<dbReference type="PANTHER" id="PTHR42879">
    <property type="entry name" value="3-OXOACYL-(ACYL-CARRIER-PROTEIN) REDUCTASE"/>
    <property type="match status" value="1"/>
</dbReference>
<dbReference type="SUPFAM" id="SSF51735">
    <property type="entry name" value="NAD(P)-binding Rossmann-fold domains"/>
    <property type="match status" value="1"/>
</dbReference>
<dbReference type="Pfam" id="PF13561">
    <property type="entry name" value="adh_short_C2"/>
    <property type="match status" value="1"/>
</dbReference>
<comment type="similarity">
    <text evidence="1">Belongs to the short-chain dehydrogenases/reductases (SDR) family.</text>
</comment>
<protein>
    <submittedName>
        <fullName evidence="2">SDR family oxidoreductase</fullName>
    </submittedName>
</protein>
<proteinExistence type="inferred from homology"/>
<accession>A0ABY5SM60</accession>